<evidence type="ECO:0000313" key="2">
    <source>
        <dbReference type="WBParaSite" id="MhA1_Contig1749.frz3.gene10"/>
    </source>
</evidence>
<evidence type="ECO:0000313" key="1">
    <source>
        <dbReference type="Proteomes" id="UP000095281"/>
    </source>
</evidence>
<organism evidence="1 2">
    <name type="scientific">Meloidogyne hapla</name>
    <name type="common">Root-knot nematode worm</name>
    <dbReference type="NCBI Taxonomy" id="6305"/>
    <lineage>
        <taxon>Eukaryota</taxon>
        <taxon>Metazoa</taxon>
        <taxon>Ecdysozoa</taxon>
        <taxon>Nematoda</taxon>
        <taxon>Chromadorea</taxon>
        <taxon>Rhabditida</taxon>
        <taxon>Tylenchina</taxon>
        <taxon>Tylenchomorpha</taxon>
        <taxon>Tylenchoidea</taxon>
        <taxon>Meloidogynidae</taxon>
        <taxon>Meloidogyninae</taxon>
        <taxon>Meloidogyne</taxon>
    </lineage>
</organism>
<dbReference type="AlphaFoldDB" id="A0A1I8BB55"/>
<dbReference type="Proteomes" id="UP000095281">
    <property type="component" value="Unplaced"/>
</dbReference>
<accession>A0A1I8BB55</accession>
<proteinExistence type="predicted"/>
<reference evidence="2" key="1">
    <citation type="submission" date="2016-11" db="UniProtKB">
        <authorList>
            <consortium name="WormBaseParasite"/>
        </authorList>
    </citation>
    <scope>IDENTIFICATION</scope>
</reference>
<dbReference type="WBParaSite" id="MhA1_Contig1749.frz3.gene10">
    <property type="protein sequence ID" value="MhA1_Contig1749.frz3.gene10"/>
    <property type="gene ID" value="MhA1_Contig1749.frz3.gene10"/>
</dbReference>
<keyword evidence="1" id="KW-1185">Reference proteome</keyword>
<sequence length="98" mass="11740">MAIIFSQPNAEGLSRSGRELLYEESVRYTKILFNYHQRLYGNFEGAKRLDECFSLINKSFENARTFKELRKYQRDSYTNDTLFMICPNFYDLILENKD</sequence>
<name>A0A1I8BB55_MELHA</name>
<protein>
    <submittedName>
        <fullName evidence="2">NR LBD domain-containing protein</fullName>
    </submittedName>
</protein>